<dbReference type="AlphaFoldDB" id="A0A926NEG7"/>
<dbReference type="RefSeq" id="WP_191155171.1">
    <property type="nucleotide sequence ID" value="NZ_JACXAI010000002.1"/>
</dbReference>
<gene>
    <name evidence="1" type="ORF">IC621_01835</name>
</gene>
<evidence type="ECO:0008006" key="3">
    <source>
        <dbReference type="Google" id="ProtNLM"/>
    </source>
</evidence>
<dbReference type="Proteomes" id="UP000626844">
    <property type="component" value="Unassembled WGS sequence"/>
</dbReference>
<comment type="caution">
    <text evidence="1">The sequence shown here is derived from an EMBL/GenBank/DDBJ whole genome shotgun (WGS) entry which is preliminary data.</text>
</comment>
<accession>A0A926NEG7</accession>
<dbReference type="InterPro" id="IPR038765">
    <property type="entry name" value="Papain-like_cys_pep_sf"/>
</dbReference>
<name>A0A926NEG7_9BACI</name>
<dbReference type="EMBL" id="JACXAI010000002">
    <property type="protein sequence ID" value="MBD1378958.1"/>
    <property type="molecule type" value="Genomic_DNA"/>
</dbReference>
<sequence length="170" mass="19823">MDLKIGDILLVRGDGFISPLIKRFLDSEYSHVAIALENGKICEVDLNVKMKIIDNPYFEYEVFRYKEGLNNEQMQKINAFLRKKCKSSIGYDWWRILSLMIKKYTKLELIIHHPNRYVCSEIVDQAYQYIGIDLVPESMTGDVTPVDLLKSNSFKHVHSVRLLHRSMKGP</sequence>
<dbReference type="SUPFAM" id="SSF54001">
    <property type="entry name" value="Cysteine proteinases"/>
    <property type="match status" value="1"/>
</dbReference>
<evidence type="ECO:0000313" key="2">
    <source>
        <dbReference type="Proteomes" id="UP000626844"/>
    </source>
</evidence>
<protein>
    <recommendedName>
        <fullName evidence="3">Permuted papain-like amidase YaeF/Yiix C92 family enzyme</fullName>
    </recommendedName>
</protein>
<organism evidence="1 2">
    <name type="scientific">Metabacillus arenae</name>
    <dbReference type="NCBI Taxonomy" id="2771434"/>
    <lineage>
        <taxon>Bacteria</taxon>
        <taxon>Bacillati</taxon>
        <taxon>Bacillota</taxon>
        <taxon>Bacilli</taxon>
        <taxon>Bacillales</taxon>
        <taxon>Bacillaceae</taxon>
        <taxon>Metabacillus</taxon>
    </lineage>
</organism>
<keyword evidence="2" id="KW-1185">Reference proteome</keyword>
<evidence type="ECO:0000313" key="1">
    <source>
        <dbReference type="EMBL" id="MBD1378958.1"/>
    </source>
</evidence>
<reference evidence="1" key="1">
    <citation type="submission" date="2020-09" db="EMBL/GenBank/DDBJ databases">
        <title>A novel bacterium of genus Bacillus, isolated from South China Sea.</title>
        <authorList>
            <person name="Huang H."/>
            <person name="Mo K."/>
            <person name="Hu Y."/>
        </authorList>
    </citation>
    <scope>NUCLEOTIDE SEQUENCE</scope>
    <source>
        <strain evidence="1">IB182487</strain>
    </source>
</reference>
<proteinExistence type="predicted"/>
<dbReference type="Gene3D" id="3.90.1720.10">
    <property type="entry name" value="endopeptidase domain like (from Nostoc punctiforme)"/>
    <property type="match status" value="1"/>
</dbReference>